<proteinExistence type="predicted"/>
<organism evidence="2 3">
    <name type="scientific">Nematocida displodere</name>
    <dbReference type="NCBI Taxonomy" id="1805483"/>
    <lineage>
        <taxon>Eukaryota</taxon>
        <taxon>Fungi</taxon>
        <taxon>Fungi incertae sedis</taxon>
        <taxon>Microsporidia</taxon>
        <taxon>Nematocida</taxon>
    </lineage>
</organism>
<feature type="region of interest" description="Disordered" evidence="1">
    <location>
        <begin position="256"/>
        <end position="295"/>
    </location>
</feature>
<dbReference type="Proteomes" id="UP000185944">
    <property type="component" value="Unassembled WGS sequence"/>
</dbReference>
<gene>
    <name evidence="2" type="ORF">NEDG_02039</name>
</gene>
<feature type="region of interest" description="Disordered" evidence="1">
    <location>
        <begin position="203"/>
        <end position="244"/>
    </location>
</feature>
<feature type="compositionally biased region" description="Polar residues" evidence="1">
    <location>
        <begin position="129"/>
        <end position="147"/>
    </location>
</feature>
<protein>
    <submittedName>
        <fullName evidence="2">Uncharacterized protein</fullName>
    </submittedName>
</protein>
<sequence>MFDFGKMSTFFDTLSSEIQSPAWVTDFGKDNSLLEYNTGSVANNKRGSVTKTFSQSQQSSSRREQSSSTDASGVNVWHSTLEPFPDQNAIFNTEMFDFDKMSTHTDNLLAEAMCATARAATLGGENSLLGHNTRSPANTKRGSVTQTHTEHRATKSHSITAPCIAKDWPPQSPAPPAPAQIKPTTANANLHGKKVSFSNTEDTYLYPQPATSDDESAATATQTHAEQRATKSHTTTPQPKLNNAGTLFEDHLLSKPENTNLSRKNPIPFPKLFPGDNGSQSYKSYPNPSHAATNAGSTIGVIPITRIQYDNTPSHVDQFVQLPTSPPASFPTPMDTWPHDPNTNR</sequence>
<dbReference type="RefSeq" id="XP_067545730.1">
    <property type="nucleotide sequence ID" value="XM_067689457.1"/>
</dbReference>
<comment type="caution">
    <text evidence="2">The sequence shown here is derived from an EMBL/GenBank/DDBJ whole genome shotgun (WGS) entry which is preliminary data.</text>
</comment>
<dbReference type="VEuPathDB" id="MicrosporidiaDB:NEDG_02039"/>
<feature type="compositionally biased region" description="Polar residues" evidence="1">
    <location>
        <begin position="232"/>
        <end position="244"/>
    </location>
</feature>
<evidence type="ECO:0000256" key="1">
    <source>
        <dbReference type="SAM" id="MobiDB-lite"/>
    </source>
</evidence>
<name>A0A177EK85_9MICR</name>
<accession>A0A177EK85</accession>
<feature type="region of interest" description="Disordered" evidence="1">
    <location>
        <begin position="125"/>
        <end position="157"/>
    </location>
</feature>
<dbReference type="AlphaFoldDB" id="A0A177EK85"/>
<feature type="compositionally biased region" description="Polar residues" evidence="1">
    <location>
        <begin position="277"/>
        <end position="295"/>
    </location>
</feature>
<keyword evidence="3" id="KW-1185">Reference proteome</keyword>
<evidence type="ECO:0000313" key="2">
    <source>
        <dbReference type="EMBL" id="OAG32288.1"/>
    </source>
</evidence>
<feature type="region of interest" description="Disordered" evidence="1">
    <location>
        <begin position="322"/>
        <end position="345"/>
    </location>
</feature>
<feature type="region of interest" description="Disordered" evidence="1">
    <location>
        <begin position="45"/>
        <end position="73"/>
    </location>
</feature>
<reference evidence="2 3" key="1">
    <citation type="submission" date="2016-02" db="EMBL/GenBank/DDBJ databases">
        <title>Discovery of a natural microsporidian pathogen with a broad tissue tropism in Caenorhabditis elegans.</title>
        <authorList>
            <person name="Luallen R.J."/>
            <person name="Reinke A.W."/>
            <person name="Tong L."/>
            <person name="Botts M.R."/>
            <person name="Felix M.-A."/>
            <person name="Troemel E.R."/>
        </authorList>
    </citation>
    <scope>NUCLEOTIDE SEQUENCE [LARGE SCALE GENOMIC DNA]</scope>
    <source>
        <strain evidence="2 3">JUm2807</strain>
    </source>
</reference>
<dbReference type="GeneID" id="93648389"/>
<dbReference type="EMBL" id="LTDL01000006">
    <property type="protein sequence ID" value="OAG32288.1"/>
    <property type="molecule type" value="Genomic_DNA"/>
</dbReference>
<evidence type="ECO:0000313" key="3">
    <source>
        <dbReference type="Proteomes" id="UP000185944"/>
    </source>
</evidence>